<dbReference type="InterPro" id="IPR002110">
    <property type="entry name" value="Ankyrin_rpt"/>
</dbReference>
<dbReference type="PROSITE" id="PS50088">
    <property type="entry name" value="ANK_REPEAT"/>
    <property type="match status" value="1"/>
</dbReference>
<dbReference type="EMBL" id="JBICBT010000878">
    <property type="protein sequence ID" value="KAL3095652.1"/>
    <property type="molecule type" value="Genomic_DNA"/>
</dbReference>
<keyword evidence="3" id="KW-1185">Reference proteome</keyword>
<evidence type="ECO:0000313" key="3">
    <source>
        <dbReference type="Proteomes" id="UP001620626"/>
    </source>
</evidence>
<protein>
    <submittedName>
        <fullName evidence="2">Uncharacterized protein</fullName>
    </submittedName>
</protein>
<dbReference type="InterPro" id="IPR036770">
    <property type="entry name" value="Ankyrin_rpt-contain_sf"/>
</dbReference>
<comment type="caution">
    <text evidence="2">The sequence shown here is derived from an EMBL/GenBank/DDBJ whole genome shotgun (WGS) entry which is preliminary data.</text>
</comment>
<organism evidence="2 3">
    <name type="scientific">Heterodera trifolii</name>
    <dbReference type="NCBI Taxonomy" id="157864"/>
    <lineage>
        <taxon>Eukaryota</taxon>
        <taxon>Metazoa</taxon>
        <taxon>Ecdysozoa</taxon>
        <taxon>Nematoda</taxon>
        <taxon>Chromadorea</taxon>
        <taxon>Rhabditida</taxon>
        <taxon>Tylenchina</taxon>
        <taxon>Tylenchomorpha</taxon>
        <taxon>Tylenchoidea</taxon>
        <taxon>Heteroderidae</taxon>
        <taxon>Heteroderinae</taxon>
        <taxon>Heterodera</taxon>
    </lineage>
</organism>
<dbReference type="SUPFAM" id="SSF48403">
    <property type="entry name" value="Ankyrin repeat"/>
    <property type="match status" value="1"/>
</dbReference>
<sequence length="168" mass="19555">MRHLYKKWPRSINDITNQIDLTALHTTAAADRHEIVRFLLENGTNAAKRTKNGNNSFEIAAGNASFSSLKILIGEYYVNNQFRLKNYWLLSSRLMMMRTTERKINRSVLKRVRMTSLWRRVGRPRSITPTRRARVQAYLLDGMAVSDIARNLQMPPGTVRSFRLQMDK</sequence>
<reference evidence="2 3" key="1">
    <citation type="submission" date="2024-10" db="EMBL/GenBank/DDBJ databases">
        <authorList>
            <person name="Kim D."/>
        </authorList>
    </citation>
    <scope>NUCLEOTIDE SEQUENCE [LARGE SCALE GENOMIC DNA]</scope>
    <source>
        <strain evidence="2">BH-2024</strain>
    </source>
</reference>
<proteinExistence type="predicted"/>
<feature type="repeat" description="ANK" evidence="1">
    <location>
        <begin position="19"/>
        <end position="51"/>
    </location>
</feature>
<dbReference type="AlphaFoldDB" id="A0ABD2JYH8"/>
<accession>A0ABD2JYH8</accession>
<dbReference type="Pfam" id="PF12796">
    <property type="entry name" value="Ank_2"/>
    <property type="match status" value="1"/>
</dbReference>
<gene>
    <name evidence="2" type="ORF">niasHT_029155</name>
</gene>
<evidence type="ECO:0000256" key="1">
    <source>
        <dbReference type="PROSITE-ProRule" id="PRU00023"/>
    </source>
</evidence>
<name>A0ABD2JYH8_9BILA</name>
<dbReference type="Proteomes" id="UP001620626">
    <property type="component" value="Unassembled WGS sequence"/>
</dbReference>
<evidence type="ECO:0000313" key="2">
    <source>
        <dbReference type="EMBL" id="KAL3095652.1"/>
    </source>
</evidence>
<keyword evidence="1" id="KW-0040">ANK repeat</keyword>
<dbReference type="Gene3D" id="1.25.40.20">
    <property type="entry name" value="Ankyrin repeat-containing domain"/>
    <property type="match status" value="1"/>
</dbReference>